<reference evidence="10" key="1">
    <citation type="submission" date="2016-08" db="EMBL/GenBank/DDBJ databases">
        <authorList>
            <person name="Varghese N."/>
            <person name="Submissions Spin"/>
        </authorList>
    </citation>
    <scope>NUCLEOTIDE SEQUENCE [LARGE SCALE GENOMIC DNA]</scope>
    <source>
        <strain evidence="10">R-53094</strain>
    </source>
</reference>
<dbReference type="Proteomes" id="UP000199268">
    <property type="component" value="Unassembled WGS sequence"/>
</dbReference>
<dbReference type="PANTHER" id="PTHR43302">
    <property type="entry name" value="TRANSPORTER ARSB-RELATED"/>
    <property type="match status" value="1"/>
</dbReference>
<dbReference type="GO" id="GO:0055085">
    <property type="term" value="P:transmembrane transport"/>
    <property type="evidence" value="ECO:0007669"/>
    <property type="project" value="InterPro"/>
</dbReference>
<evidence type="ECO:0000256" key="5">
    <source>
        <dbReference type="ARBA" id="ARBA00022989"/>
    </source>
</evidence>
<dbReference type="GO" id="GO:0005886">
    <property type="term" value="C:plasma membrane"/>
    <property type="evidence" value="ECO:0007669"/>
    <property type="project" value="UniProtKB-SubCell"/>
</dbReference>
<gene>
    <name evidence="9" type="ORF">GA0061074_101265</name>
</gene>
<organism evidence="9 10">
    <name type="scientific">Weissella bombi</name>
    <dbReference type="NCBI Taxonomy" id="1505725"/>
    <lineage>
        <taxon>Bacteria</taxon>
        <taxon>Bacillati</taxon>
        <taxon>Bacillota</taxon>
        <taxon>Bacilli</taxon>
        <taxon>Lactobacillales</taxon>
        <taxon>Lactobacillaceae</taxon>
        <taxon>Weissella</taxon>
    </lineage>
</organism>
<evidence type="ECO:0000313" key="9">
    <source>
        <dbReference type="EMBL" id="SCB76436.1"/>
    </source>
</evidence>
<keyword evidence="4 7" id="KW-0812">Transmembrane</keyword>
<evidence type="ECO:0000256" key="2">
    <source>
        <dbReference type="ARBA" id="ARBA00022448"/>
    </source>
</evidence>
<feature type="transmembrane region" description="Helical" evidence="7">
    <location>
        <begin position="238"/>
        <end position="257"/>
    </location>
</feature>
<keyword evidence="3" id="KW-1003">Cell membrane</keyword>
<dbReference type="PANTHER" id="PTHR43302:SF5">
    <property type="entry name" value="TRANSPORTER ARSB-RELATED"/>
    <property type="match status" value="1"/>
</dbReference>
<dbReference type="RefSeq" id="WP_092461302.1">
    <property type="nucleotide sequence ID" value="NZ_BJEE01000002.1"/>
</dbReference>
<feature type="transmembrane region" description="Helical" evidence="7">
    <location>
        <begin position="196"/>
        <end position="226"/>
    </location>
</feature>
<feature type="transmembrane region" description="Helical" evidence="7">
    <location>
        <begin position="277"/>
        <end position="299"/>
    </location>
</feature>
<feature type="domain" description="Citrate transporter-like" evidence="8">
    <location>
        <begin position="12"/>
        <end position="300"/>
    </location>
</feature>
<evidence type="ECO:0000313" key="10">
    <source>
        <dbReference type="Proteomes" id="UP000199268"/>
    </source>
</evidence>
<dbReference type="EMBL" id="FMAO01000001">
    <property type="protein sequence ID" value="SCB76436.1"/>
    <property type="molecule type" value="Genomic_DNA"/>
</dbReference>
<feature type="transmembrane region" description="Helical" evidence="7">
    <location>
        <begin position="157"/>
        <end position="176"/>
    </location>
</feature>
<dbReference type="InterPro" id="IPR004680">
    <property type="entry name" value="Cit_transptr-like_dom"/>
</dbReference>
<evidence type="ECO:0000256" key="4">
    <source>
        <dbReference type="ARBA" id="ARBA00022692"/>
    </source>
</evidence>
<accession>A0A1C3Z265</accession>
<feature type="transmembrane region" description="Helical" evidence="7">
    <location>
        <begin position="306"/>
        <end position="327"/>
    </location>
</feature>
<sequence length="369" mass="40656">MPVFISKIINDRTLWVTSFILVIMLFFGSVQLQDIDFQTIGALLSLMILIGLFEKEGLLKYIAIIIIKKCQTTRQVRLTVFLLVFFGAMLLTNDVAILTFIPIFVVIAQKINIKPVLPIILLTVFANLGSSVTPFGNPQNIFLANYYHLGATQFLKMSLPLGLISLICLLLSGYFFKSDPLEDLTLTVPDIRVKQTTLLLIGSVIVLAGLLHLLPIIVSLITSIILTCIINYKNFATVDYGIIILFIELFLIVGGLGRIPMVVSLFKKLTMTDMGSFTSGVVLSQIISNVPAAVLLSAFTNHMYAIYLGVSVGGLGTIIASLANLLAWRQYQQQTDHQSLAFPLKLMAVNLIFLVIFVLFGVGLLMIAH</sequence>
<evidence type="ECO:0000256" key="7">
    <source>
        <dbReference type="SAM" id="Phobius"/>
    </source>
</evidence>
<keyword evidence="5 7" id="KW-1133">Transmembrane helix</keyword>
<protein>
    <submittedName>
        <fullName evidence="9">Na+/H+ antiporter NhaD</fullName>
    </submittedName>
</protein>
<evidence type="ECO:0000256" key="3">
    <source>
        <dbReference type="ARBA" id="ARBA00022475"/>
    </source>
</evidence>
<evidence type="ECO:0000256" key="6">
    <source>
        <dbReference type="ARBA" id="ARBA00023136"/>
    </source>
</evidence>
<feature type="transmembrane region" description="Helical" evidence="7">
    <location>
        <begin position="116"/>
        <end position="136"/>
    </location>
</feature>
<dbReference type="AlphaFoldDB" id="A0A1C3Z265"/>
<dbReference type="Pfam" id="PF03600">
    <property type="entry name" value="CitMHS"/>
    <property type="match status" value="1"/>
</dbReference>
<evidence type="ECO:0000259" key="8">
    <source>
        <dbReference type="Pfam" id="PF03600"/>
    </source>
</evidence>
<proteinExistence type="predicted"/>
<comment type="subcellular location">
    <subcellularLocation>
        <location evidence="1">Cell membrane</location>
        <topology evidence="1">Multi-pass membrane protein</topology>
    </subcellularLocation>
</comment>
<feature type="transmembrane region" description="Helical" evidence="7">
    <location>
        <begin position="347"/>
        <end position="368"/>
    </location>
</feature>
<feature type="transmembrane region" description="Helical" evidence="7">
    <location>
        <begin position="78"/>
        <end position="104"/>
    </location>
</feature>
<feature type="transmembrane region" description="Helical" evidence="7">
    <location>
        <begin position="35"/>
        <end position="53"/>
    </location>
</feature>
<keyword evidence="6 7" id="KW-0472">Membrane</keyword>
<feature type="transmembrane region" description="Helical" evidence="7">
    <location>
        <begin position="12"/>
        <end position="29"/>
    </location>
</feature>
<evidence type="ECO:0000256" key="1">
    <source>
        <dbReference type="ARBA" id="ARBA00004651"/>
    </source>
</evidence>
<keyword evidence="10" id="KW-1185">Reference proteome</keyword>
<name>A0A1C3Z265_9LACO</name>
<keyword evidence="2" id="KW-0813">Transport</keyword>
<dbReference type="OrthoDB" id="3177666at2"/>